<evidence type="ECO:0000313" key="1">
    <source>
        <dbReference type="EMBL" id="SDM51661.1"/>
    </source>
</evidence>
<name>A0A1G9TVP2_9FIRM</name>
<keyword evidence="2" id="KW-1185">Reference proteome</keyword>
<protein>
    <submittedName>
        <fullName evidence="1">Uncharacterized protein</fullName>
    </submittedName>
</protein>
<gene>
    <name evidence="1" type="ORF">SAMN05660299_01025</name>
</gene>
<evidence type="ECO:0000313" key="2">
    <source>
        <dbReference type="Proteomes" id="UP000199309"/>
    </source>
</evidence>
<dbReference type="EMBL" id="FNHQ01000008">
    <property type="protein sequence ID" value="SDM51661.1"/>
    <property type="molecule type" value="Genomic_DNA"/>
</dbReference>
<dbReference type="AlphaFoldDB" id="A0A1G9TVP2"/>
<sequence>MFPLVYGKLSEIVRAKDIHIETVQQRLAVAIKNGIFNKWMCIPRKAPQHRGAFLTCNYEMGVKTVRYCNHRKIKPPTNVDGA</sequence>
<reference evidence="1 2" key="1">
    <citation type="submission" date="2016-10" db="EMBL/GenBank/DDBJ databases">
        <authorList>
            <person name="de Groot N.N."/>
        </authorList>
    </citation>
    <scope>NUCLEOTIDE SEQUENCE [LARGE SCALE GENOMIC DNA]</scope>
    <source>
        <strain evidence="1 2">DSM 16981</strain>
    </source>
</reference>
<organism evidence="1 2">
    <name type="scientific">Megasphaera paucivorans</name>
    <dbReference type="NCBI Taxonomy" id="349095"/>
    <lineage>
        <taxon>Bacteria</taxon>
        <taxon>Bacillati</taxon>
        <taxon>Bacillota</taxon>
        <taxon>Negativicutes</taxon>
        <taxon>Veillonellales</taxon>
        <taxon>Veillonellaceae</taxon>
        <taxon>Megasphaera</taxon>
    </lineage>
</organism>
<dbReference type="Proteomes" id="UP000199309">
    <property type="component" value="Unassembled WGS sequence"/>
</dbReference>
<proteinExistence type="predicted"/>
<accession>A0A1G9TVP2</accession>